<evidence type="ECO:0000313" key="2">
    <source>
        <dbReference type="EMBL" id="QUE49984.1"/>
    </source>
</evidence>
<feature type="transmembrane region" description="Helical" evidence="1">
    <location>
        <begin position="298"/>
        <end position="319"/>
    </location>
</feature>
<keyword evidence="3" id="KW-1185">Reference proteome</keyword>
<keyword evidence="1" id="KW-0472">Membrane</keyword>
<dbReference type="EMBL" id="CP073100">
    <property type="protein sequence ID" value="QUE49984.1"/>
    <property type="molecule type" value="Genomic_DNA"/>
</dbReference>
<feature type="transmembrane region" description="Helical" evidence="1">
    <location>
        <begin position="182"/>
        <end position="200"/>
    </location>
</feature>
<evidence type="ECO:0000313" key="3">
    <source>
        <dbReference type="Proteomes" id="UP000676169"/>
    </source>
</evidence>
<feature type="transmembrane region" description="Helical" evidence="1">
    <location>
        <begin position="122"/>
        <end position="143"/>
    </location>
</feature>
<feature type="transmembrane region" description="Helical" evidence="1">
    <location>
        <begin position="64"/>
        <end position="89"/>
    </location>
</feature>
<keyword evidence="1" id="KW-0812">Transmembrane</keyword>
<keyword evidence="1" id="KW-1133">Transmembrane helix</keyword>
<proteinExistence type="predicted"/>
<sequence length="323" mass="35714">MTLLVDSLRLLRARVLFWITLAISALAAVLYLSIGFNPEGFSMLFGAVNVKNEMIRSGSEYAELFYLGIFSKFVVGLWLSWVAVGLALISCAPIFPDFMSEGSIGIPLSKPVSRLTLFFSKYVGALLFVILQVGLFCVIVFIAIRWRVGTWNPSIFWAVPLVTLVFSYIYSVVVLISVWTRSVLAAILAGVVIWFVAWLGQKGEEMLYMFSHPTGVMADVTAEQQQDALADMEKWHKVSVAGMAFMPKTGETMNVMDRLIVVGGKTGFSNSSFLAALFGQKDEDMNLDKAMARNSTFYVIGSSLGFEAVMLGLAALIFCRRDY</sequence>
<dbReference type="AlphaFoldDB" id="A0A975G614"/>
<dbReference type="RefSeq" id="WP_211630073.1">
    <property type="nucleotide sequence ID" value="NZ_CP073100.1"/>
</dbReference>
<feature type="transmembrane region" description="Helical" evidence="1">
    <location>
        <begin position="15"/>
        <end position="34"/>
    </location>
</feature>
<organism evidence="2 3">
    <name type="scientific">Luteolibacter ambystomatis</name>
    <dbReference type="NCBI Taxonomy" id="2824561"/>
    <lineage>
        <taxon>Bacteria</taxon>
        <taxon>Pseudomonadati</taxon>
        <taxon>Verrucomicrobiota</taxon>
        <taxon>Verrucomicrobiia</taxon>
        <taxon>Verrucomicrobiales</taxon>
        <taxon>Verrucomicrobiaceae</taxon>
        <taxon>Luteolibacter</taxon>
    </lineage>
</organism>
<dbReference type="Proteomes" id="UP000676169">
    <property type="component" value="Chromosome"/>
</dbReference>
<reference evidence="2" key="1">
    <citation type="submission" date="2021-04" db="EMBL/GenBank/DDBJ databases">
        <title>Luteolibacter sp. 32A isolated from the skin of an Anderson's salamander (Ambystoma andersonii).</title>
        <authorList>
            <person name="Spergser J."/>
            <person name="Busse H.-J."/>
        </authorList>
    </citation>
    <scope>NUCLEOTIDE SEQUENCE</scope>
    <source>
        <strain evidence="2">32A</strain>
    </source>
</reference>
<feature type="transmembrane region" description="Helical" evidence="1">
    <location>
        <begin position="155"/>
        <end position="176"/>
    </location>
</feature>
<gene>
    <name evidence="2" type="ORF">KBB96_14030</name>
</gene>
<dbReference type="KEGG" id="lamb:KBB96_14030"/>
<accession>A0A975G614</accession>
<evidence type="ECO:0000256" key="1">
    <source>
        <dbReference type="SAM" id="Phobius"/>
    </source>
</evidence>
<protein>
    <submittedName>
        <fullName evidence="2">Uncharacterized protein</fullName>
    </submittedName>
</protein>
<name>A0A975G614_9BACT</name>